<protein>
    <submittedName>
        <fullName evidence="10">Uncharacterized protein</fullName>
    </submittedName>
</protein>
<accession>A0A4S8J1W1</accession>
<dbReference type="InterPro" id="IPR017930">
    <property type="entry name" value="Myb_dom"/>
</dbReference>
<evidence type="ECO:0000256" key="2">
    <source>
        <dbReference type="ARBA" id="ARBA00022737"/>
    </source>
</evidence>
<evidence type="ECO:0000313" key="10">
    <source>
        <dbReference type="EMBL" id="THU54342.1"/>
    </source>
</evidence>
<keyword evidence="5" id="KW-0804">Transcription</keyword>
<comment type="subcellular location">
    <subcellularLocation>
        <location evidence="1">Nucleus</location>
    </subcellularLocation>
</comment>
<dbReference type="AlphaFoldDB" id="A0A4S8J1W1"/>
<dbReference type="InterPro" id="IPR050560">
    <property type="entry name" value="MYB_TF"/>
</dbReference>
<dbReference type="PANTHER" id="PTHR45614">
    <property type="entry name" value="MYB PROTEIN-RELATED"/>
    <property type="match status" value="1"/>
</dbReference>
<dbReference type="Pfam" id="PF00249">
    <property type="entry name" value="Myb_DNA-binding"/>
    <property type="match status" value="2"/>
</dbReference>
<keyword evidence="11" id="KW-1185">Reference proteome</keyword>
<dbReference type="InterPro" id="IPR001005">
    <property type="entry name" value="SANT/Myb"/>
</dbReference>
<dbReference type="SUPFAM" id="SSF46689">
    <property type="entry name" value="Homeodomain-like"/>
    <property type="match status" value="1"/>
</dbReference>
<dbReference type="InterPro" id="IPR009057">
    <property type="entry name" value="Homeodomain-like_sf"/>
</dbReference>
<feature type="domain" description="Myb-like" evidence="8">
    <location>
        <begin position="70"/>
        <end position="121"/>
    </location>
</feature>
<organism evidence="10 11">
    <name type="scientific">Musa balbisiana</name>
    <name type="common">Banana</name>
    <dbReference type="NCBI Taxonomy" id="52838"/>
    <lineage>
        <taxon>Eukaryota</taxon>
        <taxon>Viridiplantae</taxon>
        <taxon>Streptophyta</taxon>
        <taxon>Embryophyta</taxon>
        <taxon>Tracheophyta</taxon>
        <taxon>Spermatophyta</taxon>
        <taxon>Magnoliopsida</taxon>
        <taxon>Liliopsida</taxon>
        <taxon>Zingiberales</taxon>
        <taxon>Musaceae</taxon>
        <taxon>Musa</taxon>
    </lineage>
</organism>
<evidence type="ECO:0000259" key="8">
    <source>
        <dbReference type="PROSITE" id="PS50090"/>
    </source>
</evidence>
<keyword evidence="3" id="KW-0805">Transcription regulation</keyword>
<dbReference type="PROSITE" id="PS50090">
    <property type="entry name" value="MYB_LIKE"/>
    <property type="match status" value="2"/>
</dbReference>
<dbReference type="SMART" id="SM00717">
    <property type="entry name" value="SANT"/>
    <property type="match status" value="2"/>
</dbReference>
<evidence type="ECO:0000256" key="5">
    <source>
        <dbReference type="ARBA" id="ARBA00023163"/>
    </source>
</evidence>
<evidence type="ECO:0000256" key="1">
    <source>
        <dbReference type="ARBA" id="ARBA00004123"/>
    </source>
</evidence>
<dbReference type="Gene3D" id="1.10.10.60">
    <property type="entry name" value="Homeodomain-like"/>
    <property type="match status" value="2"/>
</dbReference>
<feature type="domain" description="HTH myb-type" evidence="9">
    <location>
        <begin position="127"/>
        <end position="176"/>
    </location>
</feature>
<proteinExistence type="predicted"/>
<name>A0A4S8J1W1_MUSBA</name>
<dbReference type="GO" id="GO:0000981">
    <property type="term" value="F:DNA-binding transcription factor activity, RNA polymerase II-specific"/>
    <property type="evidence" value="ECO:0007669"/>
    <property type="project" value="TreeGrafter"/>
</dbReference>
<dbReference type="STRING" id="52838.A0A4S8J1W1"/>
<feature type="domain" description="Myb-like" evidence="8">
    <location>
        <begin position="122"/>
        <end position="172"/>
    </location>
</feature>
<evidence type="ECO:0000256" key="3">
    <source>
        <dbReference type="ARBA" id="ARBA00023015"/>
    </source>
</evidence>
<dbReference type="PROSITE" id="PS51294">
    <property type="entry name" value="HTH_MYB"/>
    <property type="match status" value="2"/>
</dbReference>
<evidence type="ECO:0000256" key="6">
    <source>
        <dbReference type="ARBA" id="ARBA00023242"/>
    </source>
</evidence>
<dbReference type="GO" id="GO:0000978">
    <property type="term" value="F:RNA polymerase II cis-regulatory region sequence-specific DNA binding"/>
    <property type="evidence" value="ECO:0007669"/>
    <property type="project" value="TreeGrafter"/>
</dbReference>
<dbReference type="Proteomes" id="UP000317650">
    <property type="component" value="Chromosome 10"/>
</dbReference>
<evidence type="ECO:0000313" key="11">
    <source>
        <dbReference type="Proteomes" id="UP000317650"/>
    </source>
</evidence>
<dbReference type="FunFam" id="1.10.10.60:FF:000060">
    <property type="entry name" value="MYB transcription factor"/>
    <property type="match status" value="1"/>
</dbReference>
<comment type="caution">
    <text evidence="10">The sequence shown here is derived from an EMBL/GenBank/DDBJ whole genome shotgun (WGS) entry which is preliminary data.</text>
</comment>
<keyword evidence="6" id="KW-0539">Nucleus</keyword>
<dbReference type="EMBL" id="PYDT01000008">
    <property type="protein sequence ID" value="THU54342.1"/>
    <property type="molecule type" value="Genomic_DNA"/>
</dbReference>
<sequence length="305" mass="33982">MGIELQTSHPFSYRPPTNKPNESYQLLLPLSITSYLLYVEGNKDKKNSNRRTKKNKMMMMMMMAEESYRREQRVKGSWSPEEDEALTRLVERHGARNWSLISAGIPGRSGKSCRLRWCNQLSPAVHHRPFTSAEDAAILEAHARFGNKWATIARLFPGRTDNAIKNHWNSTLRRRAAFAATDPILPSSSSPTANLEPDDSYSGSARKRRRSSDNANEGGCRSAAAELGTSLSLSLRGEGGAVMPAVSGEERTWEAPPGEVCLVTIMRQMIAEEVRSYIDRTRSQGGVEMTVPAVVKPETAFDCHN</sequence>
<evidence type="ECO:0000256" key="7">
    <source>
        <dbReference type="SAM" id="MobiDB-lite"/>
    </source>
</evidence>
<evidence type="ECO:0000256" key="4">
    <source>
        <dbReference type="ARBA" id="ARBA00023125"/>
    </source>
</evidence>
<evidence type="ECO:0000259" key="9">
    <source>
        <dbReference type="PROSITE" id="PS51294"/>
    </source>
</evidence>
<dbReference type="GO" id="GO:0005634">
    <property type="term" value="C:nucleus"/>
    <property type="evidence" value="ECO:0007669"/>
    <property type="project" value="UniProtKB-SubCell"/>
</dbReference>
<dbReference type="PANTHER" id="PTHR45614:SF82">
    <property type="entry name" value="OS01G0977300 PROTEIN"/>
    <property type="match status" value="1"/>
</dbReference>
<feature type="region of interest" description="Disordered" evidence="7">
    <location>
        <begin position="183"/>
        <end position="221"/>
    </location>
</feature>
<reference evidence="10 11" key="1">
    <citation type="journal article" date="2019" name="Nat. Plants">
        <title>Genome sequencing of Musa balbisiana reveals subgenome evolution and function divergence in polyploid bananas.</title>
        <authorList>
            <person name="Yao X."/>
        </authorList>
    </citation>
    <scope>NUCLEOTIDE SEQUENCE [LARGE SCALE GENOMIC DNA]</scope>
    <source>
        <strain evidence="11">cv. DH-PKW</strain>
        <tissue evidence="10">Leaves</tissue>
    </source>
</reference>
<dbReference type="CDD" id="cd00167">
    <property type="entry name" value="SANT"/>
    <property type="match status" value="2"/>
</dbReference>
<gene>
    <name evidence="10" type="ORF">C4D60_Mb10t24090</name>
</gene>
<keyword evidence="2" id="KW-0677">Repeat</keyword>
<feature type="domain" description="HTH myb-type" evidence="9">
    <location>
        <begin position="70"/>
        <end position="125"/>
    </location>
</feature>
<keyword evidence="4" id="KW-0238">DNA-binding</keyword>